<dbReference type="PANTHER" id="PTHR31308:SF5">
    <property type="entry name" value="ERGOSTERYL-BETA-GLUCOSIDASE"/>
    <property type="match status" value="1"/>
</dbReference>
<keyword evidence="3" id="KW-1185">Reference proteome</keyword>
<feature type="region of interest" description="Disordered" evidence="1">
    <location>
        <begin position="1"/>
        <end position="71"/>
    </location>
</feature>
<name>A0A433Q307_9FUNG</name>
<evidence type="ECO:0000313" key="2">
    <source>
        <dbReference type="EMBL" id="RUS24157.1"/>
    </source>
</evidence>
<dbReference type="GO" id="GO:1904462">
    <property type="term" value="P:ergosteryl 3-beta-D-glucoside catabolic process"/>
    <property type="evidence" value="ECO:0007669"/>
    <property type="project" value="TreeGrafter"/>
</dbReference>
<sequence length="234" mass="25920">MLDPTPTVYSTFRPQLNTSSTTDLTAPDDPDDTLPSATPTISHPIPSLRPHHTRTTHANSVSSLSSYSPAPSTTGSYSFIGLDDPTLQNIPGGRPSSSRRAAHDWSVPLLTSPGSRWFRDLHGRALLMRGVNICGSSKLPTSPNGSTHLMHDQFWDHRQVSFVGRPFPIEEAPEHFGRLRAWGLTLVRLLVPWESLEHAGPGLYDEEYIDYLIALIEMMPKFGIKCFVDPHQDA</sequence>
<dbReference type="InterPro" id="IPR052066">
    <property type="entry name" value="Glycosphingolipid_Hydrolases"/>
</dbReference>
<keyword evidence="2" id="KW-0378">Hydrolase</keyword>
<accession>A0A433Q307</accession>
<gene>
    <name evidence="2" type="ORF">BC938DRAFT_474019</name>
</gene>
<dbReference type="Gene3D" id="3.20.20.80">
    <property type="entry name" value="Glycosidases"/>
    <property type="match status" value="1"/>
</dbReference>
<dbReference type="PANTHER" id="PTHR31308">
    <property type="match status" value="1"/>
</dbReference>
<feature type="compositionally biased region" description="Polar residues" evidence="1">
    <location>
        <begin position="7"/>
        <end position="17"/>
    </location>
</feature>
<evidence type="ECO:0000313" key="3">
    <source>
        <dbReference type="Proteomes" id="UP000274822"/>
    </source>
</evidence>
<dbReference type="EMBL" id="RBNJ01017075">
    <property type="protein sequence ID" value="RUS24157.1"/>
    <property type="molecule type" value="Genomic_DNA"/>
</dbReference>
<feature type="compositionally biased region" description="Low complexity" evidence="1">
    <location>
        <begin position="60"/>
        <end position="71"/>
    </location>
</feature>
<feature type="non-terminal residue" evidence="2">
    <location>
        <position position="234"/>
    </location>
</feature>
<evidence type="ECO:0000256" key="1">
    <source>
        <dbReference type="SAM" id="MobiDB-lite"/>
    </source>
</evidence>
<dbReference type="AlphaFoldDB" id="A0A433Q307"/>
<dbReference type="Proteomes" id="UP000274822">
    <property type="component" value="Unassembled WGS sequence"/>
</dbReference>
<proteinExistence type="predicted"/>
<reference evidence="2 3" key="1">
    <citation type="journal article" date="2018" name="New Phytol.">
        <title>Phylogenomics of Endogonaceae and evolution of mycorrhizas within Mucoromycota.</title>
        <authorList>
            <person name="Chang Y."/>
            <person name="Desiro A."/>
            <person name="Na H."/>
            <person name="Sandor L."/>
            <person name="Lipzen A."/>
            <person name="Clum A."/>
            <person name="Barry K."/>
            <person name="Grigoriev I.V."/>
            <person name="Martin F.M."/>
            <person name="Stajich J.E."/>
            <person name="Smith M.E."/>
            <person name="Bonito G."/>
            <person name="Spatafora J.W."/>
        </authorList>
    </citation>
    <scope>NUCLEOTIDE SEQUENCE [LARGE SCALE GENOMIC DNA]</scope>
    <source>
        <strain evidence="2 3">AD002</strain>
    </source>
</reference>
<organism evidence="2 3">
    <name type="scientific">Jimgerdemannia flammicorona</name>
    <dbReference type="NCBI Taxonomy" id="994334"/>
    <lineage>
        <taxon>Eukaryota</taxon>
        <taxon>Fungi</taxon>
        <taxon>Fungi incertae sedis</taxon>
        <taxon>Mucoromycota</taxon>
        <taxon>Mucoromycotina</taxon>
        <taxon>Endogonomycetes</taxon>
        <taxon>Endogonales</taxon>
        <taxon>Endogonaceae</taxon>
        <taxon>Jimgerdemannia</taxon>
    </lineage>
</organism>
<comment type="caution">
    <text evidence="2">The sequence shown here is derived from an EMBL/GenBank/DDBJ whole genome shotgun (WGS) entry which is preliminary data.</text>
</comment>
<protein>
    <submittedName>
        <fullName evidence="2">Glycoside hydrolase superfamily</fullName>
    </submittedName>
</protein>
<dbReference type="SUPFAM" id="SSF51445">
    <property type="entry name" value="(Trans)glycosidases"/>
    <property type="match status" value="1"/>
</dbReference>
<dbReference type="GO" id="GO:0050295">
    <property type="term" value="F:steryl-beta-glucosidase activity"/>
    <property type="evidence" value="ECO:0007669"/>
    <property type="project" value="TreeGrafter"/>
</dbReference>
<dbReference type="InterPro" id="IPR017853">
    <property type="entry name" value="GH"/>
</dbReference>